<name>A0ABT0XIT4_9BACI</name>
<dbReference type="Proteomes" id="UP001203665">
    <property type="component" value="Unassembled WGS sequence"/>
</dbReference>
<dbReference type="RefSeq" id="WP_251607037.1">
    <property type="nucleotide sequence ID" value="NZ_JAMQJY010000001.1"/>
</dbReference>
<sequence length="62" mass="6755">MEGGNWSDGAKAGAMEVGIGAMGPRMERWSTDWSDRSWNWSDGAKAGAIEVEIGAMEPRLER</sequence>
<accession>A0ABT0XIT4</accession>
<proteinExistence type="predicted"/>
<reference evidence="1" key="1">
    <citation type="submission" date="2022-06" db="EMBL/GenBank/DDBJ databases">
        <title>Alkalicoccobacillus porphyridii sp. nov., isolated from a marine red alga, Porphyridium purpureum and reclassification of Shouchella plakortidis and Shouchella gibsonii as Alkalicoccobacillus plakortidis comb. nov. and Alkalicoccobacillus gibsonii comb. nov.</title>
        <authorList>
            <person name="Kim K.H."/>
            <person name="Lee J.K."/>
            <person name="Han D.M."/>
            <person name="Baek J.H."/>
            <person name="Jeon C.O."/>
        </authorList>
    </citation>
    <scope>NUCLEOTIDE SEQUENCE</scope>
    <source>
        <strain evidence="1">DSM 19153</strain>
    </source>
</reference>
<evidence type="ECO:0000313" key="1">
    <source>
        <dbReference type="EMBL" id="MCM2675816.1"/>
    </source>
</evidence>
<keyword evidence="2" id="KW-1185">Reference proteome</keyword>
<dbReference type="EMBL" id="JAMQJY010000001">
    <property type="protein sequence ID" value="MCM2675816.1"/>
    <property type="molecule type" value="Genomic_DNA"/>
</dbReference>
<gene>
    <name evidence="1" type="ORF">NDM98_10145</name>
</gene>
<comment type="caution">
    <text evidence="1">The sequence shown here is derived from an EMBL/GenBank/DDBJ whole genome shotgun (WGS) entry which is preliminary data.</text>
</comment>
<protein>
    <submittedName>
        <fullName evidence="1">Uncharacterized protein</fullName>
    </submittedName>
</protein>
<evidence type="ECO:0000313" key="2">
    <source>
        <dbReference type="Proteomes" id="UP001203665"/>
    </source>
</evidence>
<organism evidence="1 2">
    <name type="scientific">Alkalicoccobacillus plakortidis</name>
    <dbReference type="NCBI Taxonomy" id="444060"/>
    <lineage>
        <taxon>Bacteria</taxon>
        <taxon>Bacillati</taxon>
        <taxon>Bacillota</taxon>
        <taxon>Bacilli</taxon>
        <taxon>Bacillales</taxon>
        <taxon>Bacillaceae</taxon>
        <taxon>Alkalicoccobacillus</taxon>
    </lineage>
</organism>